<keyword evidence="3" id="KW-1185">Reference proteome</keyword>
<dbReference type="PANTHER" id="PTHR36466:SF1">
    <property type="entry name" value="BCL-2-LIKE PROTEIN 15"/>
    <property type="match status" value="1"/>
</dbReference>
<comment type="caution">
    <text evidence="2">The sequence shown here is derived from an EMBL/GenBank/DDBJ whole genome shotgun (WGS) entry which is preliminary data.</text>
</comment>
<dbReference type="GO" id="GO:0042981">
    <property type="term" value="P:regulation of apoptotic process"/>
    <property type="evidence" value="ECO:0007669"/>
    <property type="project" value="InterPro"/>
</dbReference>
<reference evidence="2" key="1">
    <citation type="submission" date="2020-03" db="EMBL/GenBank/DDBJ databases">
        <authorList>
            <person name="Weist P."/>
        </authorList>
    </citation>
    <scope>NUCLEOTIDE SEQUENCE</scope>
</reference>
<dbReference type="Proteomes" id="UP001153269">
    <property type="component" value="Unassembled WGS sequence"/>
</dbReference>
<dbReference type="EMBL" id="CADEAL010003113">
    <property type="protein sequence ID" value="CAB1443523.1"/>
    <property type="molecule type" value="Genomic_DNA"/>
</dbReference>
<dbReference type="InterPro" id="IPR033543">
    <property type="entry name" value="BCL2L15"/>
</dbReference>
<proteinExistence type="predicted"/>
<gene>
    <name evidence="2" type="ORF">PLEPLA_LOCUS31239</name>
</gene>
<evidence type="ECO:0008006" key="4">
    <source>
        <dbReference type="Google" id="ProtNLM"/>
    </source>
</evidence>
<accession>A0A9N7V601</accession>
<sequence>MAPTDKHTFEWQTSEIIKCLLDDDEKDSGNRSFEANELVTDGPDDFDPVLIADKLREVADSLNDDITFKAALNDLKKAAAQEAAEAAFSHGVEALCKVAQSSDLAPEIQLIRASVALGCYVKKSCPELKNKLQRAMTAFLNRRVGPWVDQQGGWDAVSGVLV</sequence>
<organism evidence="2 3">
    <name type="scientific">Pleuronectes platessa</name>
    <name type="common">European plaice</name>
    <dbReference type="NCBI Taxonomy" id="8262"/>
    <lineage>
        <taxon>Eukaryota</taxon>
        <taxon>Metazoa</taxon>
        <taxon>Chordata</taxon>
        <taxon>Craniata</taxon>
        <taxon>Vertebrata</taxon>
        <taxon>Euteleostomi</taxon>
        <taxon>Actinopterygii</taxon>
        <taxon>Neopterygii</taxon>
        <taxon>Teleostei</taxon>
        <taxon>Neoteleostei</taxon>
        <taxon>Acanthomorphata</taxon>
        <taxon>Carangaria</taxon>
        <taxon>Pleuronectiformes</taxon>
        <taxon>Pleuronectoidei</taxon>
        <taxon>Pleuronectidae</taxon>
        <taxon>Pleuronectes</taxon>
    </lineage>
</organism>
<dbReference type="SUPFAM" id="SSF56854">
    <property type="entry name" value="Bcl-2 inhibitors of programmed cell death"/>
    <property type="match status" value="1"/>
</dbReference>
<dbReference type="AlphaFoldDB" id="A0A9N7V601"/>
<dbReference type="InterPro" id="IPR036834">
    <property type="entry name" value="Bcl-2-like_sf"/>
</dbReference>
<dbReference type="GO" id="GO:0006915">
    <property type="term" value="P:apoptotic process"/>
    <property type="evidence" value="ECO:0007669"/>
    <property type="project" value="UniProtKB-KW"/>
</dbReference>
<dbReference type="InterPro" id="IPR002475">
    <property type="entry name" value="Bcl2-like"/>
</dbReference>
<dbReference type="PANTHER" id="PTHR36466">
    <property type="entry name" value="BCL-2-LIKE PROTEIN 15"/>
    <property type="match status" value="1"/>
</dbReference>
<dbReference type="PROSITE" id="PS50062">
    <property type="entry name" value="BCL2_FAMILY"/>
    <property type="match status" value="1"/>
</dbReference>
<protein>
    <recommendedName>
        <fullName evidence="4">Bcl-2-like protein 15</fullName>
    </recommendedName>
</protein>
<keyword evidence="1" id="KW-0053">Apoptosis</keyword>
<name>A0A9N7V601_PLEPL</name>
<dbReference type="Gene3D" id="1.10.437.10">
    <property type="entry name" value="Blc2-like"/>
    <property type="match status" value="1"/>
</dbReference>
<evidence type="ECO:0000313" key="2">
    <source>
        <dbReference type="EMBL" id="CAB1443523.1"/>
    </source>
</evidence>
<evidence type="ECO:0000313" key="3">
    <source>
        <dbReference type="Proteomes" id="UP001153269"/>
    </source>
</evidence>
<evidence type="ECO:0000256" key="1">
    <source>
        <dbReference type="ARBA" id="ARBA00022703"/>
    </source>
</evidence>